<dbReference type="EMBL" id="BLLF01000320">
    <property type="protein sequence ID" value="GFH10493.1"/>
    <property type="molecule type" value="Genomic_DNA"/>
</dbReference>
<dbReference type="Gene3D" id="3.30.450.40">
    <property type="match status" value="1"/>
</dbReference>
<dbReference type="SUPFAM" id="SSF56112">
    <property type="entry name" value="Protein kinase-like (PK-like)"/>
    <property type="match status" value="1"/>
</dbReference>
<evidence type="ECO:0000259" key="3">
    <source>
        <dbReference type="PROSITE" id="PS50011"/>
    </source>
</evidence>
<evidence type="ECO:0000256" key="2">
    <source>
        <dbReference type="SAM" id="MobiDB-lite"/>
    </source>
</evidence>
<sequence length="489" mass="52631">METLCALGPMNSDRAPDPEISSILRLVASVFNAPAALCALFDEKRVFISEQAGDVVPAGDFPWRWTLCGWSMAFKNPQVLVIPDTFKDVRFTNNPKCTVSPGVRFYCGAPLIASNGHRLGTLCFADVKPRVFDAASCVMMNNMSELVVRQLEKDIALKLREKGNQQLARTYAHLQRTMDCFEQCVVLLDTSEEGWRVVYSNASWTRITGCTRDTLVGSLLSEVLEMTDGTALPSPALLQAAAKLKATKVKMARVRDPNVTKVLSLQFRPAGRQGLDDSTITLGVPSFLPVDGSEEKAQRFYFMTMNPVGSKQSSIISSSIAPSVSLAYSSTSSEGSVDGLELAHLLGRGSFGWVYYGTWYGSPVAIKVVDDDVKPVGAPGYAGPNMEALMTHELRHPNIVATLKYVTRSVPMGRAPTWDDYALGSQRPGMASKSGLKSGVKASDSANSGHATHSGLLSAGSELTHSTRNPSVTGRDSTDVPSYASNAGG</sequence>
<dbReference type="InterPro" id="IPR003018">
    <property type="entry name" value="GAF"/>
</dbReference>
<gene>
    <name evidence="4" type="ORF">HaLaN_05816</name>
</gene>
<keyword evidence="1" id="KW-0675">Receptor</keyword>
<feature type="non-terminal residue" evidence="4">
    <location>
        <position position="1"/>
    </location>
</feature>
<dbReference type="PANTHER" id="PTHR43102">
    <property type="entry name" value="SLR1143 PROTEIN"/>
    <property type="match status" value="1"/>
</dbReference>
<feature type="region of interest" description="Disordered" evidence="2">
    <location>
        <begin position="424"/>
        <end position="489"/>
    </location>
</feature>
<dbReference type="SUPFAM" id="SSF55781">
    <property type="entry name" value="GAF domain-like"/>
    <property type="match status" value="1"/>
</dbReference>
<name>A0A699YKA5_HAELA</name>
<dbReference type="GO" id="GO:0005524">
    <property type="term" value="F:ATP binding"/>
    <property type="evidence" value="ECO:0007669"/>
    <property type="project" value="InterPro"/>
</dbReference>
<dbReference type="Gene3D" id="3.30.200.20">
    <property type="entry name" value="Phosphorylase Kinase, domain 1"/>
    <property type="match status" value="1"/>
</dbReference>
<comment type="caution">
    <text evidence="4">The sequence shown here is derived from an EMBL/GenBank/DDBJ whole genome shotgun (WGS) entry which is preliminary data.</text>
</comment>
<evidence type="ECO:0000313" key="4">
    <source>
        <dbReference type="EMBL" id="GFH10493.1"/>
    </source>
</evidence>
<dbReference type="PANTHER" id="PTHR43102:SF2">
    <property type="entry name" value="GAF DOMAIN-CONTAINING PROTEIN"/>
    <property type="match status" value="1"/>
</dbReference>
<dbReference type="AlphaFoldDB" id="A0A699YKA5"/>
<dbReference type="GO" id="GO:0004672">
    <property type="term" value="F:protein kinase activity"/>
    <property type="evidence" value="ECO:0007669"/>
    <property type="project" value="InterPro"/>
</dbReference>
<dbReference type="InterPro" id="IPR011009">
    <property type="entry name" value="Kinase-like_dom_sf"/>
</dbReference>
<feature type="compositionally biased region" description="Polar residues" evidence="2">
    <location>
        <begin position="461"/>
        <end position="489"/>
    </location>
</feature>
<reference evidence="4 5" key="1">
    <citation type="submission" date="2020-02" db="EMBL/GenBank/DDBJ databases">
        <title>Draft genome sequence of Haematococcus lacustris strain NIES-144.</title>
        <authorList>
            <person name="Morimoto D."/>
            <person name="Nakagawa S."/>
            <person name="Yoshida T."/>
            <person name="Sawayama S."/>
        </authorList>
    </citation>
    <scope>NUCLEOTIDE SEQUENCE [LARGE SCALE GENOMIC DNA]</scope>
    <source>
        <strain evidence="4 5">NIES-144</strain>
    </source>
</reference>
<dbReference type="InterPro" id="IPR000719">
    <property type="entry name" value="Prot_kinase_dom"/>
</dbReference>
<evidence type="ECO:0000313" key="5">
    <source>
        <dbReference type="Proteomes" id="UP000485058"/>
    </source>
</evidence>
<protein>
    <recommendedName>
        <fullName evidence="3">Protein kinase domain-containing protein</fullName>
    </recommendedName>
</protein>
<accession>A0A699YKA5</accession>
<dbReference type="InterPro" id="IPR029016">
    <property type="entry name" value="GAF-like_dom_sf"/>
</dbReference>
<dbReference type="Pfam" id="PF01590">
    <property type="entry name" value="GAF"/>
    <property type="match status" value="1"/>
</dbReference>
<organism evidence="4 5">
    <name type="scientific">Haematococcus lacustris</name>
    <name type="common">Green alga</name>
    <name type="synonym">Haematococcus pluvialis</name>
    <dbReference type="NCBI Taxonomy" id="44745"/>
    <lineage>
        <taxon>Eukaryota</taxon>
        <taxon>Viridiplantae</taxon>
        <taxon>Chlorophyta</taxon>
        <taxon>core chlorophytes</taxon>
        <taxon>Chlorophyceae</taxon>
        <taxon>CS clade</taxon>
        <taxon>Chlamydomonadales</taxon>
        <taxon>Haematococcaceae</taxon>
        <taxon>Haematococcus</taxon>
    </lineage>
</organism>
<dbReference type="Gene3D" id="3.30.450.20">
    <property type="entry name" value="PAS domain"/>
    <property type="match status" value="1"/>
</dbReference>
<dbReference type="PROSITE" id="PS50011">
    <property type="entry name" value="PROTEIN_KINASE_DOM"/>
    <property type="match status" value="1"/>
</dbReference>
<evidence type="ECO:0000256" key="1">
    <source>
        <dbReference type="ARBA" id="ARBA00023170"/>
    </source>
</evidence>
<feature type="non-terminal residue" evidence="4">
    <location>
        <position position="489"/>
    </location>
</feature>
<feature type="domain" description="Protein kinase" evidence="3">
    <location>
        <begin position="340"/>
        <end position="489"/>
    </location>
</feature>
<dbReference type="Proteomes" id="UP000485058">
    <property type="component" value="Unassembled WGS sequence"/>
</dbReference>
<proteinExistence type="predicted"/>
<keyword evidence="5" id="KW-1185">Reference proteome</keyword>
<dbReference type="InterPro" id="IPR035965">
    <property type="entry name" value="PAS-like_dom_sf"/>
</dbReference>
<dbReference type="SUPFAM" id="SSF55785">
    <property type="entry name" value="PYP-like sensor domain (PAS domain)"/>
    <property type="match status" value="1"/>
</dbReference>